<feature type="transmembrane region" description="Helical" evidence="1">
    <location>
        <begin position="6"/>
        <end position="24"/>
    </location>
</feature>
<evidence type="ECO:0008006" key="3">
    <source>
        <dbReference type="Google" id="ProtNLM"/>
    </source>
</evidence>
<comment type="caution">
    <text evidence="2">The sequence shown here is derived from an EMBL/GenBank/DDBJ whole genome shotgun (WGS) entry which is preliminary data.</text>
</comment>
<gene>
    <name evidence="2" type="ORF">EJD97_016493</name>
</gene>
<sequence>MARVIIQYITIFFFLHLLLVILVMRDTEARPFIMVQSSEKHFNVVVKNSGPSPGIGHHDYGDLEKPIVIGHNSSGPSPNEGRHK</sequence>
<proteinExistence type="predicted"/>
<organism evidence="2">
    <name type="scientific">Solanum chilense</name>
    <name type="common">Tomato</name>
    <name type="synonym">Lycopersicon chilense</name>
    <dbReference type="NCBI Taxonomy" id="4083"/>
    <lineage>
        <taxon>Eukaryota</taxon>
        <taxon>Viridiplantae</taxon>
        <taxon>Streptophyta</taxon>
        <taxon>Embryophyta</taxon>
        <taxon>Tracheophyta</taxon>
        <taxon>Spermatophyta</taxon>
        <taxon>Magnoliopsida</taxon>
        <taxon>eudicotyledons</taxon>
        <taxon>Gunneridae</taxon>
        <taxon>Pentapetalae</taxon>
        <taxon>asterids</taxon>
        <taxon>lamiids</taxon>
        <taxon>Solanales</taxon>
        <taxon>Solanaceae</taxon>
        <taxon>Solanoideae</taxon>
        <taxon>Solaneae</taxon>
        <taxon>Solanum</taxon>
        <taxon>Solanum subgen. Lycopersicon</taxon>
    </lineage>
</organism>
<evidence type="ECO:0000256" key="1">
    <source>
        <dbReference type="SAM" id="Phobius"/>
    </source>
</evidence>
<dbReference type="EMBL" id="RXGB01000435">
    <property type="protein sequence ID" value="TMX03413.1"/>
    <property type="molecule type" value="Genomic_DNA"/>
</dbReference>
<keyword evidence="1" id="KW-0472">Membrane</keyword>
<protein>
    <recommendedName>
        <fullName evidence="3">Transmembrane protein</fullName>
    </recommendedName>
</protein>
<reference evidence="2" key="1">
    <citation type="submission" date="2019-05" db="EMBL/GenBank/DDBJ databases">
        <title>The de novo reference genome and transcriptome assemblies of the wild tomato species Solanum chilense.</title>
        <authorList>
            <person name="Stam R."/>
            <person name="Nosenko T."/>
            <person name="Hoerger A.C."/>
            <person name="Stephan W."/>
            <person name="Seidel M.A."/>
            <person name="Kuhn J.M.M."/>
            <person name="Haberer G."/>
            <person name="Tellier A."/>
        </authorList>
    </citation>
    <scope>NUCLEOTIDE SEQUENCE</scope>
    <source>
        <tissue evidence="2">Mature leaves</tissue>
    </source>
</reference>
<keyword evidence="1" id="KW-0812">Transmembrane</keyword>
<dbReference type="AlphaFoldDB" id="A0A6N2C6V1"/>
<accession>A0A6N2C6V1</accession>
<name>A0A6N2C6V1_SOLCI</name>
<evidence type="ECO:0000313" key="2">
    <source>
        <dbReference type="EMBL" id="TMX03413.1"/>
    </source>
</evidence>
<keyword evidence="1" id="KW-1133">Transmembrane helix</keyword>